<dbReference type="Proteomes" id="UP001229346">
    <property type="component" value="Unassembled WGS sequence"/>
</dbReference>
<feature type="transmembrane region" description="Helical" evidence="1">
    <location>
        <begin position="107"/>
        <end position="136"/>
    </location>
</feature>
<organism evidence="2 3">
    <name type="scientific">Paenibacillus harenae</name>
    <dbReference type="NCBI Taxonomy" id="306543"/>
    <lineage>
        <taxon>Bacteria</taxon>
        <taxon>Bacillati</taxon>
        <taxon>Bacillota</taxon>
        <taxon>Bacilli</taxon>
        <taxon>Bacillales</taxon>
        <taxon>Paenibacillaceae</taxon>
        <taxon>Paenibacillus</taxon>
    </lineage>
</organism>
<gene>
    <name evidence="2" type="ORF">J2T15_002992</name>
</gene>
<evidence type="ECO:0000313" key="3">
    <source>
        <dbReference type="Proteomes" id="UP001229346"/>
    </source>
</evidence>
<keyword evidence="3" id="KW-1185">Reference proteome</keyword>
<sequence length="144" mass="16183">METAVDKYALFKRSARNASLVCIAYSLVTNAVYFASYYSSFIIDYSYYICFLLAAVFAVPVIWLFRGKHWYFPVFIAMLWIPVNLVIGFAVPGMLPEDGGETGDGLALFFFFILNLVSVACGTLTGMIVNGILFFYRKLKSNDV</sequence>
<keyword evidence="1" id="KW-0812">Transmembrane</keyword>
<accession>A0ABT9U1N9</accession>
<feature type="transmembrane region" description="Helical" evidence="1">
    <location>
        <begin position="72"/>
        <end position="95"/>
    </location>
</feature>
<keyword evidence="1" id="KW-0472">Membrane</keyword>
<evidence type="ECO:0000256" key="1">
    <source>
        <dbReference type="SAM" id="Phobius"/>
    </source>
</evidence>
<evidence type="ECO:0000313" key="2">
    <source>
        <dbReference type="EMBL" id="MDQ0113551.1"/>
    </source>
</evidence>
<reference evidence="2 3" key="1">
    <citation type="submission" date="2023-07" db="EMBL/GenBank/DDBJ databases">
        <title>Sorghum-associated microbial communities from plants grown in Nebraska, USA.</title>
        <authorList>
            <person name="Schachtman D."/>
        </authorList>
    </citation>
    <scope>NUCLEOTIDE SEQUENCE [LARGE SCALE GENOMIC DNA]</scope>
    <source>
        <strain evidence="2 3">CC482</strain>
    </source>
</reference>
<name>A0ABT9U1N9_PAEHA</name>
<feature type="transmembrane region" description="Helical" evidence="1">
    <location>
        <begin position="20"/>
        <end position="39"/>
    </location>
</feature>
<comment type="caution">
    <text evidence="2">The sequence shown here is derived from an EMBL/GenBank/DDBJ whole genome shotgun (WGS) entry which is preliminary data.</text>
</comment>
<dbReference type="RefSeq" id="WP_307204753.1">
    <property type="nucleotide sequence ID" value="NZ_JAUSSU010000005.1"/>
</dbReference>
<dbReference type="EMBL" id="JAUSSU010000005">
    <property type="protein sequence ID" value="MDQ0113551.1"/>
    <property type="molecule type" value="Genomic_DNA"/>
</dbReference>
<proteinExistence type="predicted"/>
<keyword evidence="1" id="KW-1133">Transmembrane helix</keyword>
<feature type="transmembrane region" description="Helical" evidence="1">
    <location>
        <begin position="45"/>
        <end position="65"/>
    </location>
</feature>
<protein>
    <submittedName>
        <fullName evidence="2">Phosphoglycerol transferase MdoB-like AlkP superfamily enzyme</fullName>
    </submittedName>
</protein>